<keyword evidence="4" id="KW-1185">Reference proteome</keyword>
<evidence type="ECO:0000256" key="1">
    <source>
        <dbReference type="ARBA" id="ARBA00008106"/>
    </source>
</evidence>
<dbReference type="Gene3D" id="1.10.150.240">
    <property type="entry name" value="Putative phosphatase, domain 2"/>
    <property type="match status" value="1"/>
</dbReference>
<keyword evidence="2" id="KW-0378">Hydrolase</keyword>
<dbReference type="GO" id="GO:0019120">
    <property type="term" value="F:hydrolase activity, acting on acid halide bonds, in C-halide compounds"/>
    <property type="evidence" value="ECO:0007669"/>
    <property type="project" value="InterPro"/>
</dbReference>
<dbReference type="SFLD" id="SFLDS00003">
    <property type="entry name" value="Haloacid_Dehalogenase"/>
    <property type="match status" value="1"/>
</dbReference>
<reference evidence="3" key="1">
    <citation type="journal article" date="2020" name="Stud. Mycol.">
        <title>101 Dothideomycetes genomes: a test case for predicting lifestyles and emergence of pathogens.</title>
        <authorList>
            <person name="Haridas S."/>
            <person name="Albert R."/>
            <person name="Binder M."/>
            <person name="Bloem J."/>
            <person name="Labutti K."/>
            <person name="Salamov A."/>
            <person name="Andreopoulos B."/>
            <person name="Baker S."/>
            <person name="Barry K."/>
            <person name="Bills G."/>
            <person name="Bluhm B."/>
            <person name="Cannon C."/>
            <person name="Castanera R."/>
            <person name="Culley D."/>
            <person name="Daum C."/>
            <person name="Ezra D."/>
            <person name="Gonzalez J."/>
            <person name="Henrissat B."/>
            <person name="Kuo A."/>
            <person name="Liang C."/>
            <person name="Lipzen A."/>
            <person name="Lutzoni F."/>
            <person name="Magnuson J."/>
            <person name="Mondo S."/>
            <person name="Nolan M."/>
            <person name="Ohm R."/>
            <person name="Pangilinan J."/>
            <person name="Park H.-J."/>
            <person name="Ramirez L."/>
            <person name="Alfaro M."/>
            <person name="Sun H."/>
            <person name="Tritt A."/>
            <person name="Yoshinaga Y."/>
            <person name="Zwiers L.-H."/>
            <person name="Turgeon B."/>
            <person name="Goodwin S."/>
            <person name="Spatafora J."/>
            <person name="Crous P."/>
            <person name="Grigoriev I."/>
        </authorList>
    </citation>
    <scope>NUCLEOTIDE SEQUENCE</scope>
    <source>
        <strain evidence="3">CBS 121739</strain>
    </source>
</reference>
<dbReference type="NCBIfam" id="TIGR01428">
    <property type="entry name" value="HAD_type_II"/>
    <property type="match status" value="1"/>
</dbReference>
<proteinExistence type="inferred from homology"/>
<dbReference type="NCBIfam" id="TIGR01493">
    <property type="entry name" value="HAD-SF-IA-v2"/>
    <property type="match status" value="1"/>
</dbReference>
<dbReference type="PANTHER" id="PTHR43316:SF3">
    <property type="entry name" value="HALOACID DEHALOGENASE, TYPE II (AFU_ORTHOLOGUE AFUA_2G07750)-RELATED"/>
    <property type="match status" value="1"/>
</dbReference>
<dbReference type="InterPro" id="IPR051540">
    <property type="entry name" value="S-2-haloacid_dehalogenase"/>
</dbReference>
<gene>
    <name evidence="3" type="ORF">EJ05DRAFT_442206</name>
</gene>
<dbReference type="Proteomes" id="UP000799437">
    <property type="component" value="Unassembled WGS sequence"/>
</dbReference>
<dbReference type="Pfam" id="PF00702">
    <property type="entry name" value="Hydrolase"/>
    <property type="match status" value="1"/>
</dbReference>
<dbReference type="SFLD" id="SFLDG01129">
    <property type="entry name" value="C1.5:_HAD__Beta-PGM__Phosphata"/>
    <property type="match status" value="1"/>
</dbReference>
<dbReference type="InterPro" id="IPR036412">
    <property type="entry name" value="HAD-like_sf"/>
</dbReference>
<dbReference type="InterPro" id="IPR023198">
    <property type="entry name" value="PGP-like_dom2"/>
</dbReference>
<dbReference type="OrthoDB" id="40579at2759"/>
<evidence type="ECO:0000256" key="2">
    <source>
        <dbReference type="ARBA" id="ARBA00022801"/>
    </source>
</evidence>
<dbReference type="SUPFAM" id="SSF56784">
    <property type="entry name" value="HAD-like"/>
    <property type="match status" value="1"/>
</dbReference>
<evidence type="ECO:0000313" key="4">
    <source>
        <dbReference type="Proteomes" id="UP000799437"/>
    </source>
</evidence>
<name>A0A6A6W2I8_9PEZI</name>
<sequence length="276" mass="31087">MVLTHAPRALLFDIFGTCVNWRNTVTRVLNDTVRLRLSDATASLATSVRIRASDMTIERWGDFAQEWHNAYYHFTQSVAAKPTATWKSVDEHHHESLRGLLEKWQLVGLYDDEQIRALSLVWHSLDAWADSSAGVTELNKYFWTVTLSNGNTSLLSDLKTHAQIPFTHVFSAEDFGAYKPNQGIYLGAVHKLGLQPKDCAMVAAHLADLKAAKSCGLQTIYVERPHEEAWTDDQIEAAKKDGFVDLWVASDEEGFIAVAERLGIEVDRTRKRSRST</sequence>
<dbReference type="PANTHER" id="PTHR43316">
    <property type="entry name" value="HYDROLASE, HALOACID DELAHOGENASE-RELATED"/>
    <property type="match status" value="1"/>
</dbReference>
<organism evidence="3 4">
    <name type="scientific">Pseudovirgaria hyperparasitica</name>
    <dbReference type="NCBI Taxonomy" id="470096"/>
    <lineage>
        <taxon>Eukaryota</taxon>
        <taxon>Fungi</taxon>
        <taxon>Dikarya</taxon>
        <taxon>Ascomycota</taxon>
        <taxon>Pezizomycotina</taxon>
        <taxon>Dothideomycetes</taxon>
        <taxon>Dothideomycetes incertae sedis</taxon>
        <taxon>Acrospermales</taxon>
        <taxon>Acrospermaceae</taxon>
        <taxon>Pseudovirgaria</taxon>
    </lineage>
</organism>
<protein>
    <submittedName>
        <fullName evidence="3">Haloacid dehalogenase</fullName>
    </submittedName>
</protein>
<dbReference type="GO" id="GO:0016791">
    <property type="term" value="F:phosphatase activity"/>
    <property type="evidence" value="ECO:0007669"/>
    <property type="project" value="UniProtKB-ARBA"/>
</dbReference>
<dbReference type="RefSeq" id="XP_033598258.1">
    <property type="nucleotide sequence ID" value="XM_033742028.1"/>
</dbReference>
<evidence type="ECO:0000313" key="3">
    <source>
        <dbReference type="EMBL" id="KAF2755807.1"/>
    </source>
</evidence>
<dbReference type="Gene3D" id="3.40.50.1000">
    <property type="entry name" value="HAD superfamily/HAD-like"/>
    <property type="match status" value="1"/>
</dbReference>
<accession>A0A6A6W2I8</accession>
<dbReference type="PRINTS" id="PR00413">
    <property type="entry name" value="HADHALOGNASE"/>
</dbReference>
<comment type="similarity">
    <text evidence="1">Belongs to the HAD-like hydrolase superfamily. S-2-haloalkanoic acid dehalogenase family.</text>
</comment>
<dbReference type="EMBL" id="ML996577">
    <property type="protein sequence ID" value="KAF2755807.1"/>
    <property type="molecule type" value="Genomic_DNA"/>
</dbReference>
<dbReference type="InterPro" id="IPR023214">
    <property type="entry name" value="HAD_sf"/>
</dbReference>
<dbReference type="GeneID" id="54483082"/>
<dbReference type="InterPro" id="IPR006328">
    <property type="entry name" value="2-HAD"/>
</dbReference>
<dbReference type="AlphaFoldDB" id="A0A6A6W2I8"/>
<dbReference type="InterPro" id="IPR006439">
    <property type="entry name" value="HAD-SF_hydro_IA"/>
</dbReference>